<dbReference type="PANTHER" id="PTHR11918:SF45">
    <property type="entry name" value="THREONYLCARBAMOYLADENOSINE TRNA METHYLTHIOTRANSFERASE"/>
    <property type="match status" value="1"/>
</dbReference>
<dbReference type="SFLD" id="SFLDG01061">
    <property type="entry name" value="methylthiotransferase"/>
    <property type="match status" value="1"/>
</dbReference>
<keyword evidence="7" id="KW-0479">Metal-binding</keyword>
<dbReference type="InterPro" id="IPR006467">
    <property type="entry name" value="MiaB-like_bact"/>
</dbReference>
<gene>
    <name evidence="12" type="ORF">LX69_00110</name>
</gene>
<evidence type="ECO:0000256" key="2">
    <source>
        <dbReference type="ARBA" id="ARBA00022485"/>
    </source>
</evidence>
<dbReference type="EMBL" id="QKZK01000001">
    <property type="protein sequence ID" value="PZX20687.1"/>
    <property type="molecule type" value="Genomic_DNA"/>
</dbReference>
<evidence type="ECO:0000259" key="10">
    <source>
        <dbReference type="PROSITE" id="PS51449"/>
    </source>
</evidence>
<evidence type="ECO:0000256" key="9">
    <source>
        <dbReference type="ARBA" id="ARBA00023014"/>
    </source>
</evidence>
<evidence type="ECO:0000313" key="12">
    <source>
        <dbReference type="EMBL" id="PZX20687.1"/>
    </source>
</evidence>
<feature type="domain" description="MTTase N-terminal" evidence="10">
    <location>
        <begin position="10"/>
        <end position="122"/>
    </location>
</feature>
<feature type="domain" description="Radical SAM core" evidence="11">
    <location>
        <begin position="145"/>
        <end position="370"/>
    </location>
</feature>
<dbReference type="GO" id="GO:0035598">
    <property type="term" value="F:tRNA (N(6)-L-threonylcarbamoyladenosine(37)-C(2))-methylthiotransferase activity"/>
    <property type="evidence" value="ECO:0007669"/>
    <property type="project" value="TreeGrafter"/>
</dbReference>
<dbReference type="PROSITE" id="PS51918">
    <property type="entry name" value="RADICAL_SAM"/>
    <property type="match status" value="1"/>
</dbReference>
<comment type="cofactor">
    <cofactor evidence="1">
        <name>[4Fe-4S] cluster</name>
        <dbReference type="ChEBI" id="CHEBI:49883"/>
    </cofactor>
</comment>
<dbReference type="OrthoDB" id="9805215at2"/>
<dbReference type="Gene3D" id="3.80.30.20">
    <property type="entry name" value="tm_1862 like domain"/>
    <property type="match status" value="1"/>
</dbReference>
<dbReference type="InterPro" id="IPR023404">
    <property type="entry name" value="rSAM_horseshoe"/>
</dbReference>
<evidence type="ECO:0000256" key="1">
    <source>
        <dbReference type="ARBA" id="ARBA00001966"/>
    </source>
</evidence>
<evidence type="ECO:0000256" key="3">
    <source>
        <dbReference type="ARBA" id="ARBA00022490"/>
    </source>
</evidence>
<keyword evidence="6" id="KW-0819">tRNA processing</keyword>
<evidence type="ECO:0000256" key="7">
    <source>
        <dbReference type="ARBA" id="ARBA00022723"/>
    </source>
</evidence>
<dbReference type="InterPro" id="IPR020612">
    <property type="entry name" value="Methylthiotransferase_CS"/>
</dbReference>
<name>A0A2W7NRG0_9BACT</name>
<dbReference type="CDD" id="cd01335">
    <property type="entry name" value="Radical_SAM"/>
    <property type="match status" value="1"/>
</dbReference>
<evidence type="ECO:0000313" key="13">
    <source>
        <dbReference type="Proteomes" id="UP000249239"/>
    </source>
</evidence>
<dbReference type="Pfam" id="PF00919">
    <property type="entry name" value="UPF0004"/>
    <property type="match status" value="1"/>
</dbReference>
<evidence type="ECO:0000256" key="4">
    <source>
        <dbReference type="ARBA" id="ARBA00022679"/>
    </source>
</evidence>
<keyword evidence="9" id="KW-0411">Iron-sulfur</keyword>
<dbReference type="GO" id="GO:0051539">
    <property type="term" value="F:4 iron, 4 sulfur cluster binding"/>
    <property type="evidence" value="ECO:0007669"/>
    <property type="project" value="UniProtKB-KW"/>
</dbReference>
<keyword evidence="3" id="KW-0963">Cytoplasm</keyword>
<comment type="caution">
    <text evidence="12">The sequence shown here is derived from an EMBL/GenBank/DDBJ whole genome shotgun (WGS) entry which is preliminary data.</text>
</comment>
<dbReference type="GO" id="GO:0046872">
    <property type="term" value="F:metal ion binding"/>
    <property type="evidence" value="ECO:0007669"/>
    <property type="project" value="UniProtKB-KW"/>
</dbReference>
<evidence type="ECO:0000259" key="11">
    <source>
        <dbReference type="PROSITE" id="PS51918"/>
    </source>
</evidence>
<proteinExistence type="predicted"/>
<dbReference type="PANTHER" id="PTHR11918">
    <property type="entry name" value="RADICAL SAM PROTEINS"/>
    <property type="match status" value="1"/>
</dbReference>
<dbReference type="InterPro" id="IPR006638">
    <property type="entry name" value="Elp3/MiaA/NifB-like_rSAM"/>
</dbReference>
<dbReference type="Proteomes" id="UP000249239">
    <property type="component" value="Unassembled WGS sequence"/>
</dbReference>
<evidence type="ECO:0000256" key="8">
    <source>
        <dbReference type="ARBA" id="ARBA00023004"/>
    </source>
</evidence>
<dbReference type="SFLD" id="SFLDS00029">
    <property type="entry name" value="Radical_SAM"/>
    <property type="match status" value="1"/>
</dbReference>
<keyword evidence="8" id="KW-0408">Iron</keyword>
<accession>A0A2W7NRG0</accession>
<dbReference type="InterPro" id="IPR007197">
    <property type="entry name" value="rSAM"/>
</dbReference>
<keyword evidence="2" id="KW-0004">4Fe-4S</keyword>
<dbReference type="RefSeq" id="WP_111443852.1">
    <property type="nucleotide sequence ID" value="NZ_QKZK01000001.1"/>
</dbReference>
<dbReference type="PROSITE" id="PS51449">
    <property type="entry name" value="MTTASE_N"/>
    <property type="match status" value="1"/>
</dbReference>
<dbReference type="InterPro" id="IPR058240">
    <property type="entry name" value="rSAM_sf"/>
</dbReference>
<dbReference type="Pfam" id="PF04055">
    <property type="entry name" value="Radical_SAM"/>
    <property type="match status" value="1"/>
</dbReference>
<dbReference type="SMART" id="SM00729">
    <property type="entry name" value="Elp3"/>
    <property type="match status" value="1"/>
</dbReference>
<dbReference type="NCBIfam" id="TIGR01579">
    <property type="entry name" value="MiaB-like-C"/>
    <property type="match status" value="1"/>
</dbReference>
<dbReference type="AlphaFoldDB" id="A0A2W7NRG0"/>
<dbReference type="SFLD" id="SFLDG01082">
    <property type="entry name" value="B12-binding_domain_containing"/>
    <property type="match status" value="1"/>
</dbReference>
<sequence length="438" mass="49693">MIDRSVFHEKKAAFHTLGCKLNFSETSTIARTMMDDGFTRVDFNERADVYVINTCTVTEIAEKKCRAAIHKAIRQNPDAFVVVTGCFAQLRPENIAKIPGVDLILGSNEKFDITAYLGHLDKNGSPEIHTGKIKNEKTFHPSYSMGDRTRCFLKVQDGCDYFCSYCTIPMARGRSRNASVANTIKMAQQAAAEGAREIILTGVNIGDFGRSTNETFLDLIRELDKIESIWRYRVSSIEPNLLTPEIIAFMAESKKFMPHFHIPLQSGSDNVLRLMQRKYNTALFQQRIDTIRQLLPDAFIGVDVIVGVRGESEQDFADTHAFLSQLDVSQLHVFTYSERPNTKALNIETPVSPEERKHRSQVLHLLSDKKTDAFYRRFINTSSVVLPEGQNDDGYMYGYTDNYIKVELPYNSNLVNTLQNVDLLEFNTDRSALKARLK</sequence>
<keyword evidence="13" id="KW-1185">Reference proteome</keyword>
<protein>
    <submittedName>
        <fullName evidence="12">Threonylcarbamoyladenosine tRNA methylthiotransferase MtaB</fullName>
    </submittedName>
</protein>
<keyword evidence="4 12" id="KW-0808">Transferase</keyword>
<evidence type="ECO:0000256" key="5">
    <source>
        <dbReference type="ARBA" id="ARBA00022691"/>
    </source>
</evidence>
<dbReference type="InterPro" id="IPR038135">
    <property type="entry name" value="Methylthiotransferase_N_sf"/>
</dbReference>
<evidence type="ECO:0000256" key="6">
    <source>
        <dbReference type="ARBA" id="ARBA00022694"/>
    </source>
</evidence>
<dbReference type="SUPFAM" id="SSF102114">
    <property type="entry name" value="Radical SAM enzymes"/>
    <property type="match status" value="1"/>
</dbReference>
<dbReference type="FunFam" id="3.40.50.12160:FF:000004">
    <property type="entry name" value="Threonylcarbamoyladenosine tRNA methylthiotransferase MtaB"/>
    <property type="match status" value="1"/>
</dbReference>
<dbReference type="InterPro" id="IPR005839">
    <property type="entry name" value="Methylthiotransferase"/>
</dbReference>
<dbReference type="Gene3D" id="3.40.50.12160">
    <property type="entry name" value="Methylthiotransferase, N-terminal domain"/>
    <property type="match status" value="1"/>
</dbReference>
<dbReference type="PROSITE" id="PS01278">
    <property type="entry name" value="MTTASE_RADICAL"/>
    <property type="match status" value="1"/>
</dbReference>
<dbReference type="InterPro" id="IPR013848">
    <property type="entry name" value="Methylthiotransferase_N"/>
</dbReference>
<organism evidence="12 13">
    <name type="scientific">Breznakibacter xylanolyticus</name>
    <dbReference type="NCBI Taxonomy" id="990"/>
    <lineage>
        <taxon>Bacteria</taxon>
        <taxon>Pseudomonadati</taxon>
        <taxon>Bacteroidota</taxon>
        <taxon>Bacteroidia</taxon>
        <taxon>Marinilabiliales</taxon>
        <taxon>Marinilabiliaceae</taxon>
        <taxon>Breznakibacter</taxon>
    </lineage>
</organism>
<keyword evidence="5" id="KW-0949">S-adenosyl-L-methionine</keyword>
<dbReference type="NCBIfam" id="TIGR00089">
    <property type="entry name" value="MiaB/RimO family radical SAM methylthiotransferase"/>
    <property type="match status" value="1"/>
</dbReference>
<reference evidence="12 13" key="1">
    <citation type="submission" date="2018-06" db="EMBL/GenBank/DDBJ databases">
        <title>Genomic Encyclopedia of Archaeal and Bacterial Type Strains, Phase II (KMG-II): from individual species to whole genera.</title>
        <authorList>
            <person name="Goeker M."/>
        </authorList>
    </citation>
    <scope>NUCLEOTIDE SEQUENCE [LARGE SCALE GENOMIC DNA]</scope>
    <source>
        <strain evidence="12 13">DSM 6779</strain>
    </source>
</reference>